<evidence type="ECO:0000256" key="6">
    <source>
        <dbReference type="ARBA" id="ARBA00023004"/>
    </source>
</evidence>
<dbReference type="OrthoDB" id="23466at2157"/>
<dbReference type="SMART" id="SM00926">
    <property type="entry name" value="Molybdop_Fe4S4"/>
    <property type="match status" value="1"/>
</dbReference>
<evidence type="ECO:0000256" key="1">
    <source>
        <dbReference type="ARBA" id="ARBA00001942"/>
    </source>
</evidence>
<dbReference type="Gene3D" id="3.30.2070.10">
    <property type="entry name" value="Formate dehydrogenase/DMSO reductase"/>
    <property type="match status" value="1"/>
</dbReference>
<dbReference type="PATRIC" id="fig|1550241.5.peg.416"/>
<comment type="similarity">
    <text evidence="2">Belongs to the prokaryotic molybdopterin-containing oxidoreductase family.</text>
</comment>
<comment type="cofactor">
    <cofactor evidence="1">
        <name>Mo-bis(molybdopterin guanine dinucleotide)</name>
        <dbReference type="ChEBI" id="CHEBI:60539"/>
    </cofactor>
</comment>
<dbReference type="Proteomes" id="UP000067434">
    <property type="component" value="Chromosome"/>
</dbReference>
<dbReference type="PANTHER" id="PTHR43742">
    <property type="entry name" value="TRIMETHYLAMINE-N-OXIDE REDUCTASE"/>
    <property type="match status" value="1"/>
</dbReference>
<dbReference type="InterPro" id="IPR006656">
    <property type="entry name" value="Mopterin_OxRdtase"/>
</dbReference>
<dbReference type="InterPro" id="IPR006963">
    <property type="entry name" value="Mopterin_OxRdtase_4Fe-4S_dom"/>
</dbReference>
<dbReference type="EMBL" id="CP009961">
    <property type="protein sequence ID" value="AKG38303.1"/>
    <property type="molecule type" value="Genomic_DNA"/>
</dbReference>
<dbReference type="STRING" id="1550241.MA03_02040"/>
<keyword evidence="7" id="KW-0411">Iron-sulfur</keyword>
<dbReference type="KEGG" id="thf:MA03_02040"/>
<evidence type="ECO:0000256" key="5">
    <source>
        <dbReference type="ARBA" id="ARBA00023002"/>
    </source>
</evidence>
<evidence type="ECO:0000259" key="8">
    <source>
        <dbReference type="SMART" id="SM00926"/>
    </source>
</evidence>
<dbReference type="SUPFAM" id="SSF53706">
    <property type="entry name" value="Formate dehydrogenase/DMSO reductase, domains 1-3"/>
    <property type="match status" value="1"/>
</dbReference>
<dbReference type="Gene3D" id="3.40.228.10">
    <property type="entry name" value="Dimethylsulfoxide Reductase, domain 2"/>
    <property type="match status" value="1"/>
</dbReference>
<dbReference type="PANTHER" id="PTHR43742:SF6">
    <property type="entry name" value="OXIDOREDUCTASE YYAE-RELATED"/>
    <property type="match status" value="1"/>
</dbReference>
<evidence type="ECO:0000256" key="2">
    <source>
        <dbReference type="ARBA" id="ARBA00010312"/>
    </source>
</evidence>
<accession>A0A0F7FHJ6</accession>
<proteinExistence type="inferred from homology"/>
<keyword evidence="3" id="KW-0500">Molybdenum</keyword>
<dbReference type="AlphaFoldDB" id="A0A0F7FHJ6"/>
<dbReference type="GeneID" id="25400973"/>
<evidence type="ECO:0000256" key="4">
    <source>
        <dbReference type="ARBA" id="ARBA00022723"/>
    </source>
</evidence>
<dbReference type="GO" id="GO:0046872">
    <property type="term" value="F:metal ion binding"/>
    <property type="evidence" value="ECO:0007669"/>
    <property type="project" value="UniProtKB-KW"/>
</dbReference>
<dbReference type="InterPro" id="IPR009010">
    <property type="entry name" value="Asp_de-COase-like_dom_sf"/>
</dbReference>
<reference evidence="9 10" key="1">
    <citation type="journal article" date="2015" name="Stand. Genomic Sci.">
        <title>Complete genome sequence of and proposal of Thermofilum uzonense sp. nov. a novel hyperthermophilic crenarchaeon and emended description of the genus Thermofilum.</title>
        <authorList>
            <person name="Toshchakov S.V."/>
            <person name="Korzhenkov A.A."/>
            <person name="Samarov N.I."/>
            <person name="Mazunin I.O."/>
            <person name="Mozhey O.I."/>
            <person name="Shmyr I.S."/>
            <person name="Derbikova K.S."/>
            <person name="Taranov E.A."/>
            <person name="Dominova I.N."/>
            <person name="Bonch-Osmolovskaya E.A."/>
            <person name="Patrushev M.V."/>
            <person name="Podosokorskaya O.A."/>
            <person name="Kublanov I.V."/>
        </authorList>
    </citation>
    <scope>NUCLEOTIDE SEQUENCE [LARGE SCALE GENOMIC DNA]</scope>
    <source>
        <strain evidence="9 10">1807-2</strain>
    </source>
</reference>
<dbReference type="Pfam" id="PF01568">
    <property type="entry name" value="Molydop_binding"/>
    <property type="match status" value="1"/>
</dbReference>
<dbReference type="GO" id="GO:0051536">
    <property type="term" value="F:iron-sulfur cluster binding"/>
    <property type="evidence" value="ECO:0007669"/>
    <property type="project" value="UniProtKB-KW"/>
</dbReference>
<protein>
    <submittedName>
        <fullName evidence="9">Formate dehydrogenase</fullName>
    </submittedName>
</protein>
<dbReference type="CDD" id="cd02766">
    <property type="entry name" value="MopB_3"/>
    <property type="match status" value="1"/>
</dbReference>
<dbReference type="PROSITE" id="PS00932">
    <property type="entry name" value="MOLYBDOPTERIN_PROK_3"/>
    <property type="match status" value="1"/>
</dbReference>
<evidence type="ECO:0000256" key="7">
    <source>
        <dbReference type="ARBA" id="ARBA00023014"/>
    </source>
</evidence>
<evidence type="ECO:0000256" key="3">
    <source>
        <dbReference type="ARBA" id="ARBA00022505"/>
    </source>
</evidence>
<dbReference type="InterPro" id="IPR006655">
    <property type="entry name" value="Mopterin_OxRdtase_prok_CS"/>
</dbReference>
<evidence type="ECO:0000313" key="10">
    <source>
        <dbReference type="Proteomes" id="UP000067434"/>
    </source>
</evidence>
<feature type="domain" description="4Fe-4S Mo/W bis-MGD-type" evidence="8">
    <location>
        <begin position="2"/>
        <end position="54"/>
    </location>
</feature>
<dbReference type="Gene3D" id="3.40.50.740">
    <property type="match status" value="1"/>
</dbReference>
<dbReference type="InterPro" id="IPR006657">
    <property type="entry name" value="MoPterin_dinucl-bd_dom"/>
</dbReference>
<sequence>MSEKLRLVCPRDCYDTCFIEVEPLSLRSRGSTLNPVTGGFLCPRGNEDRKRVFSKDRVLYPYARLNGKTSDFIRIDWETALNLVAEKLSDTLRAHGPGRILHIEYAGNMGLLTMYYPLRLWNRLGAARTDWSICSKSGHDALSLHYGLSYGRLPTDIPSSKLLIFWGFNAAVSAPHIWRLALDARDNGSFIVSVDPRRSETAKRSDFWISPRPGSDVALAYGVAYHLITGELLDYDFIERYGEGFEAYREEVLKWTPDRVESITGVDVYSVKRLAELYASLKPSITLIGFGVQKRVAGADIVRAVALLPALVGVHRGFYYSNSKGFFVNTAKISLEDRFQPSRTVSQVALADLIEKGEFNFIFIYNSNPLLTLPRPDKLLRGFMREDVFVVVHETHWIETARAADVVLPAPTFYEKTDVVIPYAHNYIMLSRSVLEPLGESRDEVWLTCRLSEKLGVDRDVCLDRHEALRLALEEAIEGSIDELFNGAVLTLKYRPLSEYQTPSGRIEFYSKTAEEKGFDPLPRVIEKQEGFVLLNSAHPLYTHTQFRDVYGAIPGIVHMNEHDALELGISEGETIEVYNNHGVVELRVHITQDVPRGVLWSPRELIGLNGVAQNVLVGTEVQRLGGGPTFNSTKVMVRKKEG</sequence>
<organism evidence="9 10">
    <name type="scientific">Infirmifilum uzonense</name>
    <dbReference type="NCBI Taxonomy" id="1550241"/>
    <lineage>
        <taxon>Archaea</taxon>
        <taxon>Thermoproteota</taxon>
        <taxon>Thermoprotei</taxon>
        <taxon>Thermofilales</taxon>
        <taxon>Thermofilaceae</taxon>
        <taxon>Infirmifilum</taxon>
    </lineage>
</organism>
<dbReference type="Gene3D" id="2.40.40.20">
    <property type="match status" value="1"/>
</dbReference>
<keyword evidence="4" id="KW-0479">Metal-binding</keyword>
<keyword evidence="5" id="KW-0560">Oxidoreductase</keyword>
<dbReference type="HOGENOM" id="CLU_000422_13_3_2"/>
<gene>
    <name evidence="9" type="ORF">MA03_02040</name>
</gene>
<dbReference type="Pfam" id="PF00384">
    <property type="entry name" value="Molybdopterin"/>
    <property type="match status" value="1"/>
</dbReference>
<keyword evidence="10" id="KW-1185">Reference proteome</keyword>
<name>A0A0F7FHJ6_9CREN</name>
<dbReference type="CDD" id="cd02775">
    <property type="entry name" value="MopB_CT"/>
    <property type="match status" value="1"/>
</dbReference>
<dbReference type="GO" id="GO:0043546">
    <property type="term" value="F:molybdopterin cofactor binding"/>
    <property type="evidence" value="ECO:0007669"/>
    <property type="project" value="InterPro"/>
</dbReference>
<keyword evidence="6" id="KW-0408">Iron</keyword>
<dbReference type="GO" id="GO:0016491">
    <property type="term" value="F:oxidoreductase activity"/>
    <property type="evidence" value="ECO:0007669"/>
    <property type="project" value="UniProtKB-KW"/>
</dbReference>
<dbReference type="SUPFAM" id="SSF50692">
    <property type="entry name" value="ADC-like"/>
    <property type="match status" value="1"/>
</dbReference>
<evidence type="ECO:0000313" key="9">
    <source>
        <dbReference type="EMBL" id="AKG38303.1"/>
    </source>
</evidence>
<dbReference type="RefSeq" id="WP_052883679.1">
    <property type="nucleotide sequence ID" value="NZ_CP009961.1"/>
</dbReference>
<dbReference type="InterPro" id="IPR050612">
    <property type="entry name" value="Prok_Mopterin_Oxidored"/>
</dbReference>